<feature type="compositionally biased region" description="Basic and acidic residues" evidence="1">
    <location>
        <begin position="108"/>
        <end position="118"/>
    </location>
</feature>
<evidence type="ECO:0000313" key="2">
    <source>
        <dbReference type="EMBL" id="CAZ81582.1"/>
    </source>
</evidence>
<dbReference type="GeneID" id="9187749"/>
<accession>D5GAN9</accession>
<keyword evidence="3" id="KW-1185">Reference proteome</keyword>
<dbReference type="HOGENOM" id="CLU_1284102_0_0_1"/>
<dbReference type="EMBL" id="FN430083">
    <property type="protein sequence ID" value="CAZ81582.1"/>
    <property type="molecule type" value="Genomic_DNA"/>
</dbReference>
<evidence type="ECO:0000256" key="1">
    <source>
        <dbReference type="SAM" id="MobiDB-lite"/>
    </source>
</evidence>
<dbReference type="Proteomes" id="UP000006911">
    <property type="component" value="Unassembled WGS sequence"/>
</dbReference>
<feature type="region of interest" description="Disordered" evidence="1">
    <location>
        <begin position="1"/>
        <end position="126"/>
    </location>
</feature>
<reference evidence="2 3" key="1">
    <citation type="journal article" date="2010" name="Nature">
        <title>Perigord black truffle genome uncovers evolutionary origins and mechanisms of symbiosis.</title>
        <authorList>
            <person name="Martin F."/>
            <person name="Kohler A."/>
            <person name="Murat C."/>
            <person name="Balestrini R."/>
            <person name="Coutinho P.M."/>
            <person name="Jaillon O."/>
            <person name="Montanini B."/>
            <person name="Morin E."/>
            <person name="Noel B."/>
            <person name="Percudani R."/>
            <person name="Porcel B."/>
            <person name="Rubini A."/>
            <person name="Amicucci A."/>
            <person name="Amselem J."/>
            <person name="Anthouard V."/>
            <person name="Arcioni S."/>
            <person name="Artiguenave F."/>
            <person name="Aury J.M."/>
            <person name="Ballario P."/>
            <person name="Bolchi A."/>
            <person name="Brenna A."/>
            <person name="Brun A."/>
            <person name="Buee M."/>
            <person name="Cantarel B."/>
            <person name="Chevalier G."/>
            <person name="Couloux A."/>
            <person name="Da Silva C."/>
            <person name="Denoeud F."/>
            <person name="Duplessis S."/>
            <person name="Ghignone S."/>
            <person name="Hilselberger B."/>
            <person name="Iotti M."/>
            <person name="Marcais B."/>
            <person name="Mello A."/>
            <person name="Miranda M."/>
            <person name="Pacioni G."/>
            <person name="Quesneville H."/>
            <person name="Riccioni C."/>
            <person name="Ruotolo R."/>
            <person name="Splivallo R."/>
            <person name="Stocchi V."/>
            <person name="Tisserant E."/>
            <person name="Viscomi A.R."/>
            <person name="Zambonelli A."/>
            <person name="Zampieri E."/>
            <person name="Henrissat B."/>
            <person name="Lebrun M.H."/>
            <person name="Paolocci F."/>
            <person name="Bonfante P."/>
            <person name="Ottonello S."/>
            <person name="Wincker P."/>
        </authorList>
    </citation>
    <scope>NUCLEOTIDE SEQUENCE [LARGE SCALE GENOMIC DNA]</scope>
    <source>
        <strain evidence="2 3">Mel28</strain>
    </source>
</reference>
<name>D5GAN9_TUBMM</name>
<organism evidence="2 3">
    <name type="scientific">Tuber melanosporum (strain Mel28)</name>
    <name type="common">Perigord black truffle</name>
    <dbReference type="NCBI Taxonomy" id="656061"/>
    <lineage>
        <taxon>Eukaryota</taxon>
        <taxon>Fungi</taxon>
        <taxon>Dikarya</taxon>
        <taxon>Ascomycota</taxon>
        <taxon>Pezizomycotina</taxon>
        <taxon>Pezizomycetes</taxon>
        <taxon>Pezizales</taxon>
        <taxon>Tuberaceae</taxon>
        <taxon>Tuber</taxon>
    </lineage>
</organism>
<dbReference type="RefSeq" id="XP_002837391.1">
    <property type="nucleotide sequence ID" value="XM_002837345.1"/>
</dbReference>
<sequence>MTKTAPIAAANVAGKRPDAAPGETMMDIGGAGPSGGVSCRRGGGGEGRVDQGGINGGDDELDDRNGGSLDLGGGGGGNDISGGGSGGDGGDRARDDSRDSLNDGGDGDVGRRGRESDGRWQAGDDGGVLRNVRLADTQEVFKRLAYVGIVLAPRLDALGNLGDEFCVRTEAVGVGGIVAVDDEDPSLEAARESGWALGWWKRGCGGGGGWWWVRD</sequence>
<dbReference type="AlphaFoldDB" id="D5GAN9"/>
<dbReference type="InParanoid" id="D5GAN9"/>
<feature type="compositionally biased region" description="Basic and acidic residues" evidence="1">
    <location>
        <begin position="89"/>
        <end position="101"/>
    </location>
</feature>
<evidence type="ECO:0000313" key="3">
    <source>
        <dbReference type="Proteomes" id="UP000006911"/>
    </source>
</evidence>
<proteinExistence type="predicted"/>
<feature type="compositionally biased region" description="Gly residues" evidence="1">
    <location>
        <begin position="29"/>
        <end position="46"/>
    </location>
</feature>
<protein>
    <submittedName>
        <fullName evidence="2">(Perigord truffle) hypothetical protein</fullName>
    </submittedName>
</protein>
<gene>
    <name evidence="2" type="ORF">GSTUM_00003707001</name>
</gene>
<feature type="compositionally biased region" description="Gly residues" evidence="1">
    <location>
        <begin position="69"/>
        <end position="88"/>
    </location>
</feature>
<dbReference type="KEGG" id="tml:GSTUM_00003707001"/>